<dbReference type="Gene3D" id="3.30.450.20">
    <property type="entry name" value="PAS domain"/>
    <property type="match status" value="2"/>
</dbReference>
<feature type="domain" description="PAS" evidence="2">
    <location>
        <begin position="130"/>
        <end position="200"/>
    </location>
</feature>
<feature type="domain" description="PAC" evidence="3">
    <location>
        <begin position="79"/>
        <end position="133"/>
    </location>
</feature>
<dbReference type="InterPro" id="IPR043128">
    <property type="entry name" value="Rev_trsase/Diguanyl_cyclase"/>
</dbReference>
<dbReference type="SMART" id="SM00267">
    <property type="entry name" value="GGDEF"/>
    <property type="match status" value="1"/>
</dbReference>
<dbReference type="Proteomes" id="UP000550609">
    <property type="component" value="Unassembled WGS sequence"/>
</dbReference>
<proteinExistence type="predicted"/>
<evidence type="ECO:0000313" key="5">
    <source>
        <dbReference type="EMBL" id="MBB1117560.1"/>
    </source>
</evidence>
<dbReference type="PROSITE" id="PS50113">
    <property type="entry name" value="PAC"/>
    <property type="match status" value="2"/>
</dbReference>
<dbReference type="FunFam" id="3.30.70.270:FF:000001">
    <property type="entry name" value="Diguanylate cyclase domain protein"/>
    <property type="match status" value="1"/>
</dbReference>
<dbReference type="NCBIfam" id="TIGR00254">
    <property type="entry name" value="GGDEF"/>
    <property type="match status" value="1"/>
</dbReference>
<accession>A0A7W3YVI0</accession>
<dbReference type="InterPro" id="IPR000160">
    <property type="entry name" value="GGDEF_dom"/>
</dbReference>
<dbReference type="SUPFAM" id="SSF55785">
    <property type="entry name" value="PYP-like sensor domain (PAS domain)"/>
    <property type="match status" value="2"/>
</dbReference>
<dbReference type="Gene3D" id="3.30.70.270">
    <property type="match status" value="1"/>
</dbReference>
<dbReference type="InterPro" id="IPR035965">
    <property type="entry name" value="PAS-like_dom_sf"/>
</dbReference>
<dbReference type="CDD" id="cd01949">
    <property type="entry name" value="GGDEF"/>
    <property type="match status" value="1"/>
</dbReference>
<dbReference type="InterPro" id="IPR000700">
    <property type="entry name" value="PAS-assoc_C"/>
</dbReference>
<dbReference type="PANTHER" id="PTHR46663">
    <property type="entry name" value="DIGUANYLATE CYCLASE DGCT-RELATED"/>
    <property type="match status" value="1"/>
</dbReference>
<dbReference type="AlphaFoldDB" id="A0A7W3YVI0"/>
<dbReference type="SMART" id="SM00086">
    <property type="entry name" value="PAC"/>
    <property type="match status" value="2"/>
</dbReference>
<sequence>MAAPTVLAHAVSQTTSAVLITDACLADGGPRIVYANPAFCRMSGYAIEQLLGRSPRLLQGPRSDRALLATLREHLLQGLPFAGSTVNYAADGRPYTVEWSISPVRNADGVIEHFVSVQNDISARIAAEQERRLLLQALDAAADPILITERDTRVVFVNEAFARLTGYTAGEILGQSARMLYPSHQDPLFQRNLRASLRQRLPFRATFIYRHKSGRPVHVEQSIAPVVDATGRISHYISTGKDVSERVERESQLLEMATIDGLTGLYNRHAGSGLLRRLVDDARRSGHALSVVLADIDYFKAINDTHGHKAGDDALARVGQVLKASVRADDVAVRWGGEEFLLVLPHCDLAQALELGERLRAAIGAAQVSEQAAFSLSISAGVAQMAPQDTVSELLRRADLAMYRAKRHGRNSVVG</sequence>
<dbReference type="CDD" id="cd00130">
    <property type="entry name" value="PAS"/>
    <property type="match status" value="2"/>
</dbReference>
<dbReference type="Pfam" id="PF00990">
    <property type="entry name" value="GGDEF"/>
    <property type="match status" value="1"/>
</dbReference>
<dbReference type="PROSITE" id="PS50887">
    <property type="entry name" value="GGDEF"/>
    <property type="match status" value="1"/>
</dbReference>
<evidence type="ECO:0000259" key="2">
    <source>
        <dbReference type="PROSITE" id="PS50112"/>
    </source>
</evidence>
<dbReference type="PANTHER" id="PTHR46663:SF3">
    <property type="entry name" value="SLL0267 PROTEIN"/>
    <property type="match status" value="1"/>
</dbReference>
<comment type="caution">
    <text evidence="5">The sequence shown here is derived from an EMBL/GenBank/DDBJ whole genome shotgun (WGS) entry which is preliminary data.</text>
</comment>
<dbReference type="InterPro" id="IPR001610">
    <property type="entry name" value="PAC"/>
</dbReference>
<evidence type="ECO:0000313" key="6">
    <source>
        <dbReference type="Proteomes" id="UP000550609"/>
    </source>
</evidence>
<dbReference type="EMBL" id="JACIUV010000004">
    <property type="protein sequence ID" value="MBB1117560.1"/>
    <property type="molecule type" value="Genomic_DNA"/>
</dbReference>
<evidence type="ECO:0000259" key="4">
    <source>
        <dbReference type="PROSITE" id="PS50887"/>
    </source>
</evidence>
<dbReference type="InterPro" id="IPR052163">
    <property type="entry name" value="DGC-Regulatory_Protein"/>
</dbReference>
<name>A0A7W3YVI0_9GAMM</name>
<protein>
    <submittedName>
        <fullName evidence="5">Diguanylate cyclase</fullName>
    </submittedName>
</protein>
<feature type="domain" description="PAC" evidence="3">
    <location>
        <begin position="199"/>
        <end position="255"/>
    </location>
</feature>
<dbReference type="Pfam" id="PF13426">
    <property type="entry name" value="PAS_9"/>
    <property type="match status" value="2"/>
</dbReference>
<comment type="cofactor">
    <cofactor evidence="1">
        <name>Mg(2+)</name>
        <dbReference type="ChEBI" id="CHEBI:18420"/>
    </cofactor>
</comment>
<dbReference type="SUPFAM" id="SSF55073">
    <property type="entry name" value="Nucleotide cyclase"/>
    <property type="match status" value="1"/>
</dbReference>
<reference evidence="5 6" key="1">
    <citation type="submission" date="2020-08" db="EMBL/GenBank/DDBJ databases">
        <title>Stenotrophomonas sp. W1S232.</title>
        <authorList>
            <person name="Deng Y."/>
        </authorList>
    </citation>
    <scope>NUCLEOTIDE SEQUENCE [LARGE SCALE GENOMIC DNA]</scope>
    <source>
        <strain evidence="5 6">W1S232</strain>
    </source>
</reference>
<organism evidence="5 6">
    <name type="scientific">Stenotrophomonas koreensis</name>
    <dbReference type="NCBI Taxonomy" id="266128"/>
    <lineage>
        <taxon>Bacteria</taxon>
        <taxon>Pseudomonadati</taxon>
        <taxon>Pseudomonadota</taxon>
        <taxon>Gammaproteobacteria</taxon>
        <taxon>Lysobacterales</taxon>
        <taxon>Lysobacteraceae</taxon>
        <taxon>Stenotrophomonas</taxon>
    </lineage>
</organism>
<feature type="domain" description="GGDEF" evidence="4">
    <location>
        <begin position="287"/>
        <end position="415"/>
    </location>
</feature>
<evidence type="ECO:0000259" key="3">
    <source>
        <dbReference type="PROSITE" id="PS50113"/>
    </source>
</evidence>
<gene>
    <name evidence="5" type="ORF">H4O09_10915</name>
</gene>
<evidence type="ECO:0000256" key="1">
    <source>
        <dbReference type="ARBA" id="ARBA00001946"/>
    </source>
</evidence>
<dbReference type="InterPro" id="IPR000014">
    <property type="entry name" value="PAS"/>
</dbReference>
<dbReference type="InterPro" id="IPR029787">
    <property type="entry name" value="Nucleotide_cyclase"/>
</dbReference>
<feature type="domain" description="PAS" evidence="2">
    <location>
        <begin position="3"/>
        <end position="78"/>
    </location>
</feature>
<dbReference type="NCBIfam" id="TIGR00229">
    <property type="entry name" value="sensory_box"/>
    <property type="match status" value="2"/>
</dbReference>
<dbReference type="PROSITE" id="PS50112">
    <property type="entry name" value="PAS"/>
    <property type="match status" value="2"/>
</dbReference>
<dbReference type="GO" id="GO:0003824">
    <property type="term" value="F:catalytic activity"/>
    <property type="evidence" value="ECO:0007669"/>
    <property type="project" value="UniProtKB-ARBA"/>
</dbReference>
<dbReference type="SMART" id="SM00091">
    <property type="entry name" value="PAS"/>
    <property type="match status" value="2"/>
</dbReference>